<dbReference type="Proteomes" id="UP000673375">
    <property type="component" value="Unassembled WGS sequence"/>
</dbReference>
<keyword evidence="1" id="KW-0472">Membrane</keyword>
<dbReference type="EMBL" id="JAEDXU010000010">
    <property type="protein sequence ID" value="MBP1047916.1"/>
    <property type="molecule type" value="Genomic_DNA"/>
</dbReference>
<keyword evidence="1" id="KW-1133">Transmembrane helix</keyword>
<name>A0ABS4CMU9_9ENTE</name>
<sequence length="479" mass="53261">MKIKKGVIFSLVGLLAVAVVSIGAYLYYVKPNQIKSEAIAYAKKNHNQTVVVKKLEYAKISEKNWTALVAIKEFPDVEYTISTKNGKRLRDTFGYDDLEELIAQIGDKSFNKKYRKLIQTELSDDSLVISDISVPLESEPADGVEFLQDYLSFTQKVAESTKDLEFEATISNGVKAHTLTNISETAITETIDSLYSIAPYLVKKDSLKISDTLKKALKDQGYTDVQLNYTKSPGTNKYFASLAMVYDNLRNDNIDNKDGFDPNDLLVEKDGKKYYEFEKQLDPEYTTDQGLALTKELIKDELSVYEVTISFTSGSYGSQEEYAVYSPITITEPLSVTEPGGIYGGMLSADTINAYGLDSGSYYQEELNNVALPGPFEWVNDEVGLPIVLSDYTKSNFGVVLSYDGALDDLAKEIPELNKNLEEGMSGLYALIMIKGSPVSYYFQTTTSQSNYQLYKIDQAVVENLVAAGSVAKEDSYGF</sequence>
<accession>A0ABS4CMU9</accession>
<organism evidence="2 3">
    <name type="scientific">Enterococcus larvae</name>
    <dbReference type="NCBI Taxonomy" id="2794352"/>
    <lineage>
        <taxon>Bacteria</taxon>
        <taxon>Bacillati</taxon>
        <taxon>Bacillota</taxon>
        <taxon>Bacilli</taxon>
        <taxon>Lactobacillales</taxon>
        <taxon>Enterococcaceae</taxon>
        <taxon>Enterococcus</taxon>
    </lineage>
</organism>
<keyword evidence="1" id="KW-0812">Transmembrane</keyword>
<protein>
    <submittedName>
        <fullName evidence="2">Uncharacterized protein</fullName>
    </submittedName>
</protein>
<evidence type="ECO:0000313" key="2">
    <source>
        <dbReference type="EMBL" id="MBP1047916.1"/>
    </source>
</evidence>
<dbReference type="RefSeq" id="WP_209558690.1">
    <property type="nucleotide sequence ID" value="NZ_JAEDXU010000010.1"/>
</dbReference>
<reference evidence="2 3" key="1">
    <citation type="submission" date="2020-12" db="EMBL/GenBank/DDBJ databases">
        <title>Vagococcus allomyrinae sp. nov. and Enterococcus lavae sp. nov., isolated from the larvae of Allomyrina dichotoma.</title>
        <authorList>
            <person name="Lee S.D."/>
        </authorList>
    </citation>
    <scope>NUCLEOTIDE SEQUENCE [LARGE SCALE GENOMIC DNA]</scope>
    <source>
        <strain evidence="2 3">BWM-S5</strain>
    </source>
</reference>
<proteinExistence type="predicted"/>
<evidence type="ECO:0000256" key="1">
    <source>
        <dbReference type="SAM" id="Phobius"/>
    </source>
</evidence>
<comment type="caution">
    <text evidence="2">The sequence shown here is derived from an EMBL/GenBank/DDBJ whole genome shotgun (WGS) entry which is preliminary data.</text>
</comment>
<feature type="transmembrane region" description="Helical" evidence="1">
    <location>
        <begin position="7"/>
        <end position="28"/>
    </location>
</feature>
<gene>
    <name evidence="2" type="ORF">I6N96_16615</name>
</gene>
<keyword evidence="3" id="KW-1185">Reference proteome</keyword>
<evidence type="ECO:0000313" key="3">
    <source>
        <dbReference type="Proteomes" id="UP000673375"/>
    </source>
</evidence>